<keyword evidence="2" id="KW-1185">Reference proteome</keyword>
<dbReference type="EMBL" id="SLYC01000029">
    <property type="protein sequence ID" value="TCQ00583.1"/>
    <property type="molecule type" value="Genomic_DNA"/>
</dbReference>
<protein>
    <recommendedName>
        <fullName evidence="3">CGGC domain-containing protein</fullName>
    </recommendedName>
</protein>
<evidence type="ECO:0000313" key="2">
    <source>
        <dbReference type="Proteomes" id="UP000295504"/>
    </source>
</evidence>
<organism evidence="1 2">
    <name type="scientific">Serpentinicella alkaliphila</name>
    <dbReference type="NCBI Taxonomy" id="1734049"/>
    <lineage>
        <taxon>Bacteria</taxon>
        <taxon>Bacillati</taxon>
        <taxon>Bacillota</taxon>
        <taxon>Clostridia</taxon>
        <taxon>Peptostreptococcales</taxon>
        <taxon>Natronincolaceae</taxon>
        <taxon>Serpentinicella</taxon>
    </lineage>
</organism>
<dbReference type="OrthoDB" id="9801625at2"/>
<accession>A0A4R2TZ53</accession>
<dbReference type="Proteomes" id="UP000295504">
    <property type="component" value="Unassembled WGS sequence"/>
</dbReference>
<evidence type="ECO:0000313" key="1">
    <source>
        <dbReference type="EMBL" id="TCQ00583.1"/>
    </source>
</evidence>
<comment type="caution">
    <text evidence="1">The sequence shown here is derived from an EMBL/GenBank/DDBJ whole genome shotgun (WGS) entry which is preliminary data.</text>
</comment>
<name>A0A4R2TZ53_9FIRM</name>
<evidence type="ECO:0008006" key="3">
    <source>
        <dbReference type="Google" id="ProtNLM"/>
    </source>
</evidence>
<dbReference type="RefSeq" id="WP_132849011.1">
    <property type="nucleotide sequence ID" value="NZ_CP058648.1"/>
</dbReference>
<sequence length="85" mass="9974">MKIGIKYCGGCNPMYDRNALYEAVKVKYSNIYTFHSANSNNGFDYIWIISGCKRQCVNVEEIKDRGYRYIISTEFDIQLFFNGFK</sequence>
<proteinExistence type="predicted"/>
<dbReference type="AlphaFoldDB" id="A0A4R2TZ53"/>
<reference evidence="1 2" key="1">
    <citation type="submission" date="2019-03" db="EMBL/GenBank/DDBJ databases">
        <title>Genomic Encyclopedia of Type Strains, Phase IV (KMG-IV): sequencing the most valuable type-strain genomes for metagenomic binning, comparative biology and taxonomic classification.</title>
        <authorList>
            <person name="Goeker M."/>
        </authorList>
    </citation>
    <scope>NUCLEOTIDE SEQUENCE [LARGE SCALE GENOMIC DNA]</scope>
    <source>
        <strain evidence="1 2">DSM 100013</strain>
    </source>
</reference>
<gene>
    <name evidence="1" type="ORF">EDD79_102931</name>
</gene>